<proteinExistence type="predicted"/>
<dbReference type="EMBL" id="JAMQCR010000001">
    <property type="protein sequence ID" value="MCM2532193.1"/>
    <property type="molecule type" value="Genomic_DNA"/>
</dbReference>
<accession>A0ABT0W9E5</accession>
<sequence>MARESRVGKLLDVYNDHLVLLTEEDGVVYYNTDHIKSVTENTKDQLELNIVIPKDFEYKKADNIPSLLEILKFQWVKINRGGPEKIEGVLCDINNNMVSLINKEEIVHISLFHLRNISN</sequence>
<evidence type="ECO:0000313" key="1">
    <source>
        <dbReference type="EMBL" id="MCM2532193.1"/>
    </source>
</evidence>
<evidence type="ECO:0000313" key="2">
    <source>
        <dbReference type="Proteomes" id="UP001523262"/>
    </source>
</evidence>
<reference evidence="1 2" key="1">
    <citation type="submission" date="2022-06" db="EMBL/GenBank/DDBJ databases">
        <authorList>
            <person name="Jeon C.O."/>
        </authorList>
    </citation>
    <scope>NUCLEOTIDE SEQUENCE [LARGE SCALE GENOMIC DNA]</scope>
    <source>
        <strain evidence="1 2">KCTC 13943</strain>
    </source>
</reference>
<comment type="caution">
    <text evidence="1">The sequence shown here is derived from an EMBL/GenBank/DDBJ whole genome shotgun (WGS) entry which is preliminary data.</text>
</comment>
<keyword evidence="2" id="KW-1185">Reference proteome</keyword>
<evidence type="ECO:0008006" key="3">
    <source>
        <dbReference type="Google" id="ProtNLM"/>
    </source>
</evidence>
<gene>
    <name evidence="1" type="ORF">NDK43_06995</name>
</gene>
<dbReference type="Proteomes" id="UP001523262">
    <property type="component" value="Unassembled WGS sequence"/>
</dbReference>
<name>A0ABT0W9E5_9BACI</name>
<organism evidence="1 2">
    <name type="scientific">Neobacillus pocheonensis</name>
    <dbReference type="NCBI Taxonomy" id="363869"/>
    <lineage>
        <taxon>Bacteria</taxon>
        <taxon>Bacillati</taxon>
        <taxon>Bacillota</taxon>
        <taxon>Bacilli</taxon>
        <taxon>Bacillales</taxon>
        <taxon>Bacillaceae</taxon>
        <taxon>Neobacillus</taxon>
    </lineage>
</organism>
<protein>
    <recommendedName>
        <fullName evidence="3">Spore coat protein</fullName>
    </recommendedName>
</protein>